<sequence>MCWPLSQQTPGSRSEGGGGASWVQLGRFIDDRVGRDSALAPAGRAGGRAGGVGEVYRYGVAPVMRAGRRDRGLVPTRLGEWVARTQGGLGACAGADDVTREAGANGGRPPLTGDQPADGRLSRNPSASREGEGERKRGGRGACVGLEPLLRLRLRPRGPPPTHPRQLPPPISMTKCSVAAARVSLGPVPSRSKRPGLPPAAGDICEPRGPRRPSNNP</sequence>
<evidence type="ECO:0000256" key="1">
    <source>
        <dbReference type="SAM" id="MobiDB-lite"/>
    </source>
</evidence>
<organism evidence="2 3">
    <name type="scientific">Aldrovandia affinis</name>
    <dbReference type="NCBI Taxonomy" id="143900"/>
    <lineage>
        <taxon>Eukaryota</taxon>
        <taxon>Metazoa</taxon>
        <taxon>Chordata</taxon>
        <taxon>Craniata</taxon>
        <taxon>Vertebrata</taxon>
        <taxon>Euteleostomi</taxon>
        <taxon>Actinopterygii</taxon>
        <taxon>Neopterygii</taxon>
        <taxon>Teleostei</taxon>
        <taxon>Notacanthiformes</taxon>
        <taxon>Halosauridae</taxon>
        <taxon>Aldrovandia</taxon>
    </lineage>
</organism>
<name>A0AAD7SK06_9TELE</name>
<accession>A0AAD7SK06</accession>
<gene>
    <name evidence="2" type="ORF">AAFF_G00346330</name>
</gene>
<feature type="compositionally biased region" description="Pro residues" evidence="1">
    <location>
        <begin position="157"/>
        <end position="171"/>
    </location>
</feature>
<protein>
    <submittedName>
        <fullName evidence="2">Uncharacterized protein</fullName>
    </submittedName>
</protein>
<feature type="region of interest" description="Disordered" evidence="1">
    <location>
        <begin position="1"/>
        <end position="21"/>
    </location>
</feature>
<evidence type="ECO:0000313" key="2">
    <source>
        <dbReference type="EMBL" id="KAJ8403765.1"/>
    </source>
</evidence>
<feature type="compositionally biased region" description="Polar residues" evidence="1">
    <location>
        <begin position="1"/>
        <end position="12"/>
    </location>
</feature>
<dbReference type="EMBL" id="JAINUG010000056">
    <property type="protein sequence ID" value="KAJ8403765.1"/>
    <property type="molecule type" value="Genomic_DNA"/>
</dbReference>
<dbReference type="AlphaFoldDB" id="A0AAD7SK06"/>
<keyword evidence="3" id="KW-1185">Reference proteome</keyword>
<comment type="caution">
    <text evidence="2">The sequence shown here is derived from an EMBL/GenBank/DDBJ whole genome shotgun (WGS) entry which is preliminary data.</text>
</comment>
<dbReference type="Proteomes" id="UP001221898">
    <property type="component" value="Unassembled WGS sequence"/>
</dbReference>
<evidence type="ECO:0000313" key="3">
    <source>
        <dbReference type="Proteomes" id="UP001221898"/>
    </source>
</evidence>
<feature type="region of interest" description="Disordered" evidence="1">
    <location>
        <begin position="99"/>
        <end position="217"/>
    </location>
</feature>
<proteinExistence type="predicted"/>
<reference evidence="2" key="1">
    <citation type="journal article" date="2023" name="Science">
        <title>Genome structures resolve the early diversification of teleost fishes.</title>
        <authorList>
            <person name="Parey E."/>
            <person name="Louis A."/>
            <person name="Montfort J."/>
            <person name="Bouchez O."/>
            <person name="Roques C."/>
            <person name="Iampietro C."/>
            <person name="Lluch J."/>
            <person name="Castinel A."/>
            <person name="Donnadieu C."/>
            <person name="Desvignes T."/>
            <person name="Floi Bucao C."/>
            <person name="Jouanno E."/>
            <person name="Wen M."/>
            <person name="Mejri S."/>
            <person name="Dirks R."/>
            <person name="Jansen H."/>
            <person name="Henkel C."/>
            <person name="Chen W.J."/>
            <person name="Zahm M."/>
            <person name="Cabau C."/>
            <person name="Klopp C."/>
            <person name="Thompson A.W."/>
            <person name="Robinson-Rechavi M."/>
            <person name="Braasch I."/>
            <person name="Lecointre G."/>
            <person name="Bobe J."/>
            <person name="Postlethwait J.H."/>
            <person name="Berthelot C."/>
            <person name="Roest Crollius H."/>
            <person name="Guiguen Y."/>
        </authorList>
    </citation>
    <scope>NUCLEOTIDE SEQUENCE</scope>
    <source>
        <strain evidence="2">NC1722</strain>
    </source>
</reference>